<dbReference type="OrthoDB" id="3122680at2759"/>
<name>A0A4Y7TIB4_COPMI</name>
<keyword evidence="2" id="KW-1185">Reference proteome</keyword>
<accession>A0A4Y7TIB4</accession>
<dbReference type="Proteomes" id="UP000298030">
    <property type="component" value="Unassembled WGS sequence"/>
</dbReference>
<reference evidence="1 2" key="1">
    <citation type="journal article" date="2019" name="Nat. Ecol. Evol.">
        <title>Megaphylogeny resolves global patterns of mushroom evolution.</title>
        <authorList>
            <person name="Varga T."/>
            <person name="Krizsan K."/>
            <person name="Foldi C."/>
            <person name="Dima B."/>
            <person name="Sanchez-Garcia M."/>
            <person name="Sanchez-Ramirez S."/>
            <person name="Szollosi G.J."/>
            <person name="Szarkandi J.G."/>
            <person name="Papp V."/>
            <person name="Albert L."/>
            <person name="Andreopoulos W."/>
            <person name="Angelini C."/>
            <person name="Antonin V."/>
            <person name="Barry K.W."/>
            <person name="Bougher N.L."/>
            <person name="Buchanan P."/>
            <person name="Buyck B."/>
            <person name="Bense V."/>
            <person name="Catcheside P."/>
            <person name="Chovatia M."/>
            <person name="Cooper J."/>
            <person name="Damon W."/>
            <person name="Desjardin D."/>
            <person name="Finy P."/>
            <person name="Geml J."/>
            <person name="Haridas S."/>
            <person name="Hughes K."/>
            <person name="Justo A."/>
            <person name="Karasinski D."/>
            <person name="Kautmanova I."/>
            <person name="Kiss B."/>
            <person name="Kocsube S."/>
            <person name="Kotiranta H."/>
            <person name="LaButti K.M."/>
            <person name="Lechner B.E."/>
            <person name="Liimatainen K."/>
            <person name="Lipzen A."/>
            <person name="Lukacs Z."/>
            <person name="Mihaltcheva S."/>
            <person name="Morgado L.N."/>
            <person name="Niskanen T."/>
            <person name="Noordeloos M.E."/>
            <person name="Ohm R.A."/>
            <person name="Ortiz-Santana B."/>
            <person name="Ovrebo C."/>
            <person name="Racz N."/>
            <person name="Riley R."/>
            <person name="Savchenko A."/>
            <person name="Shiryaev A."/>
            <person name="Soop K."/>
            <person name="Spirin V."/>
            <person name="Szebenyi C."/>
            <person name="Tomsovsky M."/>
            <person name="Tulloss R.E."/>
            <person name="Uehling J."/>
            <person name="Grigoriev I.V."/>
            <person name="Vagvolgyi C."/>
            <person name="Papp T."/>
            <person name="Martin F.M."/>
            <person name="Miettinen O."/>
            <person name="Hibbett D.S."/>
            <person name="Nagy L.G."/>
        </authorList>
    </citation>
    <scope>NUCLEOTIDE SEQUENCE [LARGE SCALE GENOMIC DNA]</scope>
    <source>
        <strain evidence="1 2">FP101781</strain>
    </source>
</reference>
<evidence type="ECO:0000313" key="2">
    <source>
        <dbReference type="Proteomes" id="UP000298030"/>
    </source>
</evidence>
<organism evidence="1 2">
    <name type="scientific">Coprinellus micaceus</name>
    <name type="common">Glistening ink-cap mushroom</name>
    <name type="synonym">Coprinus micaceus</name>
    <dbReference type="NCBI Taxonomy" id="71717"/>
    <lineage>
        <taxon>Eukaryota</taxon>
        <taxon>Fungi</taxon>
        <taxon>Dikarya</taxon>
        <taxon>Basidiomycota</taxon>
        <taxon>Agaricomycotina</taxon>
        <taxon>Agaricomycetes</taxon>
        <taxon>Agaricomycetidae</taxon>
        <taxon>Agaricales</taxon>
        <taxon>Agaricineae</taxon>
        <taxon>Psathyrellaceae</taxon>
        <taxon>Coprinellus</taxon>
    </lineage>
</organism>
<proteinExistence type="predicted"/>
<dbReference type="AlphaFoldDB" id="A0A4Y7TIB4"/>
<comment type="caution">
    <text evidence="1">The sequence shown here is derived from an EMBL/GenBank/DDBJ whole genome shotgun (WGS) entry which is preliminary data.</text>
</comment>
<evidence type="ECO:0000313" key="1">
    <source>
        <dbReference type="EMBL" id="TEB33229.1"/>
    </source>
</evidence>
<protein>
    <submittedName>
        <fullName evidence="1">Uncharacterized protein</fullName>
    </submittedName>
</protein>
<sequence>MSSQQALPTPDTQISRFSVHGRPLAEDPQSPAEVHYPDVFRQGGGGFFREMGEQLSHLCEGDDASDLCLDLSGYTSSGLRQWRYMAYQTKKAVLKLAPRIRFLKLGREIPDGFRELYNPSSAFAGQFSRLEGLTIDVPHQYSKPKNRAKGDTRPPLLVKSFLACLDDIGSLRQLHLNFGPYDQAYLTASIRGSVTLDDCLLVLSQCTNATEIELDTPNVLETYPKPDNPKARRRLFLRLPKLRWLKIAATDSVEGILQRMESPNLENLFILNGARPEPFAGGASRRPQLVLAVNCSWKTMRAHANCLEGIIDIPEVDLRIMDPEEQDCAPKNVVGHWFGMTTCNSHEGYISHLGKTEREGVHIGTPLRPTDWVLGFWHTEDSLSDLVFSSSWKNSEPSTSLEQTARD</sequence>
<gene>
    <name evidence="1" type="ORF">FA13DRAFT_1773426</name>
</gene>
<dbReference type="EMBL" id="QPFP01000013">
    <property type="protein sequence ID" value="TEB33229.1"/>
    <property type="molecule type" value="Genomic_DNA"/>
</dbReference>